<dbReference type="InterPro" id="IPR010996">
    <property type="entry name" value="HHH_MUS81"/>
</dbReference>
<dbReference type="Gene3D" id="3.30.210.10">
    <property type="entry name" value="DNA polymerase, thumb domain"/>
    <property type="match status" value="1"/>
</dbReference>
<keyword evidence="15" id="KW-0539">Nucleus</keyword>
<dbReference type="FunFam" id="1.10.150.20:FF:000010">
    <property type="entry name" value="DNA polymerase lambda"/>
    <property type="match status" value="1"/>
</dbReference>
<evidence type="ECO:0000313" key="21">
    <source>
        <dbReference type="Proteomes" id="UP000756132"/>
    </source>
</evidence>
<dbReference type="EMBL" id="CP090163">
    <property type="protein sequence ID" value="UJO11473.1"/>
    <property type="molecule type" value="Genomic_DNA"/>
</dbReference>
<protein>
    <recommendedName>
        <fullName evidence="5">DNA polymerase lambda</fullName>
        <ecNumber evidence="4">2.7.7.7</ecNumber>
    </recommendedName>
</protein>
<feature type="compositionally biased region" description="Acidic residues" evidence="18">
    <location>
        <begin position="15"/>
        <end position="27"/>
    </location>
</feature>
<dbReference type="SUPFAM" id="SSF81585">
    <property type="entry name" value="PsbU/PolX domain-like"/>
    <property type="match status" value="1"/>
</dbReference>
<dbReference type="Gene3D" id="3.30.460.10">
    <property type="entry name" value="Beta Polymerase, domain 2"/>
    <property type="match status" value="1"/>
</dbReference>
<evidence type="ECO:0000256" key="15">
    <source>
        <dbReference type="ARBA" id="ARBA00023242"/>
    </source>
</evidence>
<evidence type="ECO:0000256" key="12">
    <source>
        <dbReference type="ARBA" id="ARBA00022932"/>
    </source>
</evidence>
<evidence type="ECO:0000256" key="1">
    <source>
        <dbReference type="ARBA" id="ARBA00001936"/>
    </source>
</evidence>
<dbReference type="SUPFAM" id="SSF52113">
    <property type="entry name" value="BRCT domain"/>
    <property type="match status" value="1"/>
</dbReference>
<dbReference type="PROSITE" id="PS50172">
    <property type="entry name" value="BRCT"/>
    <property type="match status" value="1"/>
</dbReference>
<sequence length="715" mass="79854">MREEERLLRKQQMYDDLDTLQADDDAPDTGRKTSNSKWKVSKNEKPIAVERPTAARTFARSLSDSTVSAKAQNKVIPDVLLPPSSTDPLRRTQNQLASLPTLRKTVSDFPKASAASKLNGKRKRDSFILQVPEEQRVFRNLHIFFFPNNDVHPARRMRIAKAVEHGAVWEKDWSARVSHVVLDNTMDLNHLHTFLGLEQLPDRVIVVTEQYAAECLCFKTLLDPLQARFAVKGHLPAGLKKADSTDSDASLQLKPAGKDVQVRQVKTPSMERPVEAVPATIVSTAEDAEDDAEDDAEESDRVPNTSGVPVDNDLDDAIKKARELQHVPLDDEEGEDASGRPATSEGMVSGDEEPKTGLKLLPKKKSKYHRVQDKFQCMQKHTGDRSETENSAVINILQQMAVYYGQMGDEWRIRAYRNAISSLRNHPVKVTTREQALALPNIGERLATKIEEIAFTNRLRRLDNAKAEPNDQVLQTFMGVYGAGLVQASRWVSEGYTTLDGLLQKAKLTQNQRIGIEHYTDFNSRIPREEVAEHGAVVRKALQEIDPAFEVIIGGSYRRGSKDSGDIDCIITRPNTNADHLRNVVLGQVVPQLTASGFLVASLAITSRDDGSKWHGASCLHGSVVWRRLDLLLVPADELGAALIYFTGNDIFNRSLRLLASTKGMRLNQRGLYRDVIRGPKRVKLTEGTLVEGKDEKKIFEALGVTWRPPSHRIC</sequence>
<keyword evidence="10" id="KW-0479">Metal-binding</keyword>
<keyword evidence="11" id="KW-0227">DNA damage</keyword>
<dbReference type="PRINTS" id="PR00869">
    <property type="entry name" value="DNAPOLX"/>
</dbReference>
<evidence type="ECO:0000256" key="9">
    <source>
        <dbReference type="ARBA" id="ARBA00022705"/>
    </source>
</evidence>
<dbReference type="InterPro" id="IPR002008">
    <property type="entry name" value="DNA_pol_X_beta-like"/>
</dbReference>
<keyword evidence="21" id="KW-1185">Reference proteome</keyword>
<dbReference type="PRINTS" id="PR00870">
    <property type="entry name" value="DNAPOLXBETA"/>
</dbReference>
<comment type="cofactor">
    <cofactor evidence="1">
        <name>Mn(2+)</name>
        <dbReference type="ChEBI" id="CHEBI:29035"/>
    </cofactor>
</comment>
<evidence type="ECO:0000256" key="10">
    <source>
        <dbReference type="ARBA" id="ARBA00022723"/>
    </source>
</evidence>
<dbReference type="GO" id="GO:0003677">
    <property type="term" value="F:DNA binding"/>
    <property type="evidence" value="ECO:0007669"/>
    <property type="project" value="InterPro"/>
</dbReference>
<evidence type="ECO:0000313" key="20">
    <source>
        <dbReference type="EMBL" id="UJO11473.1"/>
    </source>
</evidence>
<dbReference type="GeneID" id="71981153"/>
<dbReference type="InterPro" id="IPR029398">
    <property type="entry name" value="PolB_thumb"/>
</dbReference>
<dbReference type="InterPro" id="IPR022312">
    <property type="entry name" value="DNA_pol_X"/>
</dbReference>
<evidence type="ECO:0000256" key="6">
    <source>
        <dbReference type="ARBA" id="ARBA00022634"/>
    </source>
</evidence>
<evidence type="ECO:0000256" key="5">
    <source>
        <dbReference type="ARBA" id="ARBA00016513"/>
    </source>
</evidence>
<keyword evidence="12" id="KW-0239">DNA-directed DNA polymerase</keyword>
<evidence type="ECO:0000256" key="11">
    <source>
        <dbReference type="ARBA" id="ARBA00022763"/>
    </source>
</evidence>
<dbReference type="PANTHER" id="PTHR11276">
    <property type="entry name" value="DNA POLYMERASE TYPE-X FAMILY MEMBER"/>
    <property type="match status" value="1"/>
</dbReference>
<keyword evidence="6" id="KW-0237">DNA synthesis</keyword>
<dbReference type="InterPro" id="IPR036420">
    <property type="entry name" value="BRCT_dom_sf"/>
</dbReference>
<dbReference type="SUPFAM" id="SSF81301">
    <property type="entry name" value="Nucleotidyltransferase"/>
    <property type="match status" value="1"/>
</dbReference>
<dbReference type="InterPro" id="IPR043519">
    <property type="entry name" value="NT_sf"/>
</dbReference>
<feature type="region of interest" description="Disordered" evidence="18">
    <location>
        <begin position="239"/>
        <end position="357"/>
    </location>
</feature>
<dbReference type="GO" id="GO:0006303">
    <property type="term" value="P:double-strand break repair via nonhomologous end joining"/>
    <property type="evidence" value="ECO:0007669"/>
    <property type="project" value="TreeGrafter"/>
</dbReference>
<dbReference type="OrthoDB" id="205514at2759"/>
<evidence type="ECO:0000256" key="8">
    <source>
        <dbReference type="ARBA" id="ARBA00022695"/>
    </source>
</evidence>
<evidence type="ECO:0000256" key="17">
    <source>
        <dbReference type="PIRSR" id="PIRSR622312-50"/>
    </source>
</evidence>
<dbReference type="InterPro" id="IPR018944">
    <property type="entry name" value="DNA_pol_lambd_fingers_domain"/>
</dbReference>
<dbReference type="FunFam" id="3.30.210.10:FF:000001">
    <property type="entry name" value="DNA polymerase lambda"/>
    <property type="match status" value="1"/>
</dbReference>
<dbReference type="FunFam" id="1.10.150.110:FF:000005">
    <property type="entry name" value="DNA polymerase POL4"/>
    <property type="match status" value="1"/>
</dbReference>
<dbReference type="OMA" id="KWHGASA"/>
<keyword evidence="14" id="KW-0456">Lyase</keyword>
<dbReference type="SUPFAM" id="SSF47802">
    <property type="entry name" value="DNA polymerase beta, N-terminal domain-like"/>
    <property type="match status" value="1"/>
</dbReference>
<dbReference type="Pfam" id="PF14792">
    <property type="entry name" value="DNA_pol_B_palm"/>
    <property type="match status" value="1"/>
</dbReference>
<feature type="domain" description="BRCT" evidence="19">
    <location>
        <begin position="133"/>
        <end position="223"/>
    </location>
</feature>
<proteinExistence type="inferred from homology"/>
<comment type="catalytic activity">
    <reaction evidence="16">
        <text>DNA(n) + a 2'-deoxyribonucleoside 5'-triphosphate = DNA(n+1) + diphosphate</text>
        <dbReference type="Rhea" id="RHEA:22508"/>
        <dbReference type="Rhea" id="RHEA-COMP:17339"/>
        <dbReference type="Rhea" id="RHEA-COMP:17340"/>
        <dbReference type="ChEBI" id="CHEBI:33019"/>
        <dbReference type="ChEBI" id="CHEBI:61560"/>
        <dbReference type="ChEBI" id="CHEBI:173112"/>
        <dbReference type="EC" id="2.7.7.7"/>
    </reaction>
</comment>
<keyword evidence="13" id="KW-0234">DNA repair</keyword>
<accession>A0A9Q8P319</accession>
<name>A0A9Q8P319_PASFU</name>
<dbReference type="InterPro" id="IPR001357">
    <property type="entry name" value="BRCT_dom"/>
</dbReference>
<dbReference type="InterPro" id="IPR027421">
    <property type="entry name" value="DNA_pol_lamdba_lyase_dom_sf"/>
</dbReference>
<dbReference type="Proteomes" id="UP000756132">
    <property type="component" value="Chromosome 1"/>
</dbReference>
<dbReference type="Gene3D" id="1.10.150.20">
    <property type="entry name" value="5' to 3' exonuclease, C-terminal subdomain"/>
    <property type="match status" value="1"/>
</dbReference>
<dbReference type="InterPro" id="IPR037160">
    <property type="entry name" value="DNA_Pol_thumb_sf"/>
</dbReference>
<dbReference type="EC" id="2.7.7.7" evidence="4"/>
<feature type="active site" description="Nucleophile; Schiff-base intermediate with DNA; for 5'-dRP lyase activity" evidence="17">
    <location>
        <position position="449"/>
    </location>
</feature>
<dbReference type="KEGG" id="ffu:CLAFUR5_01275"/>
<dbReference type="SMART" id="SM00483">
    <property type="entry name" value="POLXc"/>
    <property type="match status" value="1"/>
</dbReference>
<comment type="subcellular location">
    <subcellularLocation>
        <location evidence="2">Nucleus</location>
    </subcellularLocation>
</comment>
<evidence type="ECO:0000256" key="18">
    <source>
        <dbReference type="SAM" id="MobiDB-lite"/>
    </source>
</evidence>
<dbReference type="GO" id="GO:0003887">
    <property type="term" value="F:DNA-directed DNA polymerase activity"/>
    <property type="evidence" value="ECO:0007669"/>
    <property type="project" value="UniProtKB-KW"/>
</dbReference>
<keyword evidence="9" id="KW-0235">DNA replication</keyword>
<evidence type="ECO:0000256" key="16">
    <source>
        <dbReference type="ARBA" id="ARBA00049244"/>
    </source>
</evidence>
<dbReference type="Pfam" id="PF10391">
    <property type="entry name" value="DNA_pol_lambd_f"/>
    <property type="match status" value="1"/>
</dbReference>
<feature type="compositionally biased region" description="Basic and acidic residues" evidence="18">
    <location>
        <begin position="316"/>
        <end position="329"/>
    </location>
</feature>
<dbReference type="GO" id="GO:0005634">
    <property type="term" value="C:nucleus"/>
    <property type="evidence" value="ECO:0007669"/>
    <property type="project" value="UniProtKB-SubCell"/>
</dbReference>
<keyword evidence="8" id="KW-0548">Nucleotidyltransferase</keyword>
<feature type="compositionally biased region" description="Acidic residues" evidence="18">
    <location>
        <begin position="286"/>
        <end position="298"/>
    </location>
</feature>
<evidence type="ECO:0000256" key="4">
    <source>
        <dbReference type="ARBA" id="ARBA00012417"/>
    </source>
</evidence>
<dbReference type="AlphaFoldDB" id="A0A9Q8P319"/>
<reference evidence="20" key="1">
    <citation type="submission" date="2021-12" db="EMBL/GenBank/DDBJ databases">
        <authorList>
            <person name="Zaccaron A."/>
            <person name="Stergiopoulos I."/>
        </authorList>
    </citation>
    <scope>NUCLEOTIDE SEQUENCE</scope>
    <source>
        <strain evidence="20">Race5_Kim</strain>
    </source>
</reference>
<evidence type="ECO:0000256" key="14">
    <source>
        <dbReference type="ARBA" id="ARBA00023239"/>
    </source>
</evidence>
<evidence type="ECO:0000259" key="19">
    <source>
        <dbReference type="PROSITE" id="PS50172"/>
    </source>
</evidence>
<dbReference type="CDD" id="cd00141">
    <property type="entry name" value="NT_POLXc"/>
    <property type="match status" value="1"/>
</dbReference>
<evidence type="ECO:0000256" key="2">
    <source>
        <dbReference type="ARBA" id="ARBA00004123"/>
    </source>
</evidence>
<dbReference type="RefSeq" id="XP_047755839.1">
    <property type="nucleotide sequence ID" value="XM_047900423.1"/>
</dbReference>
<gene>
    <name evidence="20" type="ORF">CLAFUR5_01275</name>
</gene>
<dbReference type="GO" id="GO:0046872">
    <property type="term" value="F:metal ion binding"/>
    <property type="evidence" value="ECO:0007669"/>
    <property type="project" value="UniProtKB-KW"/>
</dbReference>
<evidence type="ECO:0000256" key="13">
    <source>
        <dbReference type="ARBA" id="ARBA00023204"/>
    </source>
</evidence>
<keyword evidence="7" id="KW-0808">Transferase</keyword>
<comment type="similarity">
    <text evidence="3">Belongs to the DNA polymerase type-X family.</text>
</comment>
<dbReference type="Gene3D" id="3.40.50.10190">
    <property type="entry name" value="BRCT domain"/>
    <property type="match status" value="1"/>
</dbReference>
<dbReference type="Pfam" id="PF14716">
    <property type="entry name" value="HHH_8"/>
    <property type="match status" value="1"/>
</dbReference>
<dbReference type="Pfam" id="PF14791">
    <property type="entry name" value="DNA_pol_B_thumb"/>
    <property type="match status" value="1"/>
</dbReference>
<dbReference type="PANTHER" id="PTHR11276:SF28">
    <property type="entry name" value="DNA POLYMERASE LAMBDA"/>
    <property type="match status" value="1"/>
</dbReference>
<reference evidence="20" key="2">
    <citation type="journal article" date="2022" name="Microb. Genom.">
        <title>A chromosome-scale genome assembly of the tomato pathogen Cladosporium fulvum reveals a compartmentalized genome architecture and the presence of a dispensable chromosome.</title>
        <authorList>
            <person name="Zaccaron A.Z."/>
            <person name="Chen L.H."/>
            <person name="Samaras A."/>
            <person name="Stergiopoulos I."/>
        </authorList>
    </citation>
    <scope>NUCLEOTIDE SEQUENCE</scope>
    <source>
        <strain evidence="20">Race5_Kim</strain>
    </source>
</reference>
<feature type="region of interest" description="Disordered" evidence="18">
    <location>
        <begin position="1"/>
        <end position="47"/>
    </location>
</feature>
<dbReference type="GO" id="GO:0016829">
    <property type="term" value="F:lyase activity"/>
    <property type="evidence" value="ECO:0007669"/>
    <property type="project" value="UniProtKB-KW"/>
</dbReference>
<evidence type="ECO:0000256" key="3">
    <source>
        <dbReference type="ARBA" id="ARBA00008323"/>
    </source>
</evidence>
<dbReference type="InterPro" id="IPR028207">
    <property type="entry name" value="DNA_pol_B_palm_palm"/>
</dbReference>
<organism evidence="20 21">
    <name type="scientific">Passalora fulva</name>
    <name type="common">Tomato leaf mold</name>
    <name type="synonym">Cladosporium fulvum</name>
    <dbReference type="NCBI Taxonomy" id="5499"/>
    <lineage>
        <taxon>Eukaryota</taxon>
        <taxon>Fungi</taxon>
        <taxon>Dikarya</taxon>
        <taxon>Ascomycota</taxon>
        <taxon>Pezizomycotina</taxon>
        <taxon>Dothideomycetes</taxon>
        <taxon>Dothideomycetidae</taxon>
        <taxon>Mycosphaerellales</taxon>
        <taxon>Mycosphaerellaceae</taxon>
        <taxon>Fulvia</taxon>
    </lineage>
</organism>
<dbReference type="Gene3D" id="1.10.150.110">
    <property type="entry name" value="DNA polymerase beta, N-terminal domain-like"/>
    <property type="match status" value="1"/>
</dbReference>
<dbReference type="InterPro" id="IPR002054">
    <property type="entry name" value="DNA-dir_DNA_pol_X"/>
</dbReference>
<evidence type="ECO:0000256" key="7">
    <source>
        <dbReference type="ARBA" id="ARBA00022679"/>
    </source>
</evidence>